<dbReference type="PANTHER" id="PTHR30373">
    <property type="entry name" value="UPF0603 PROTEIN YGCG"/>
    <property type="match status" value="1"/>
</dbReference>
<sequence>MSRFAFSLLLLLILGGSWLSPAGAQSADGLPARPTPFRFVNDGGQLLSAADAQKLENGLRRYADNTGTQLVVVTVPTLGGRDIADYGRALGTAWGVGQRDRNNGIVLLLAAQEHQVTIQAGSGLRSQITPALTARVITEQMTPSFRQGRYFAGLRNGLNTLMQAANPDSAPVQPQADAAVDAAAAGALPSSEPTIADQRSASDEPASEPFNPNSSSSGLGDMAPSTVLGLGGGALLIGAVVVIGGIWLLVRLFRRRSAAAASPQAGSAPTFYPPQSNQPPVQPNGPAGNYGPGYSNRPSPDFLPNRTGGGSGMGGVLLTGAAAAAGAYLGNRMANGQNQPDSTPLHPDTPSPNLDSGAAAGGAAGAGGFPFLNDSGAAPEPAPDYFSDAPDASPDYFSSDNDGSSSYDDTSSGDTGGGGFDDDNSNSGSW</sequence>
<keyword evidence="2" id="KW-0472">Membrane</keyword>
<feature type="domain" description="TPM" evidence="4">
    <location>
        <begin position="40"/>
        <end position="163"/>
    </location>
</feature>
<gene>
    <name evidence="5" type="ORF">IC231_18925</name>
</gene>
<proteinExistence type="predicted"/>
<accession>A0ABR8JJT2</accession>
<evidence type="ECO:0000313" key="6">
    <source>
        <dbReference type="Proteomes" id="UP000642468"/>
    </source>
</evidence>
<feature type="signal peptide" evidence="3">
    <location>
        <begin position="1"/>
        <end position="26"/>
    </location>
</feature>
<keyword evidence="2" id="KW-0812">Transmembrane</keyword>
<feature type="compositionally biased region" description="Gly residues" evidence="1">
    <location>
        <begin position="359"/>
        <end position="368"/>
    </location>
</feature>
<dbReference type="EMBL" id="JACWZZ010000005">
    <property type="protein sequence ID" value="MBD2717126.1"/>
    <property type="molecule type" value="Genomic_DNA"/>
</dbReference>
<keyword evidence="3" id="KW-0732">Signal</keyword>
<feature type="compositionally biased region" description="Low complexity" evidence="1">
    <location>
        <begin position="395"/>
        <end position="413"/>
    </location>
</feature>
<name>A0ABR8JJT2_9BACT</name>
<organism evidence="5 6">
    <name type="scientific">Hymenobacter duratus</name>
    <dbReference type="NCBI Taxonomy" id="2771356"/>
    <lineage>
        <taxon>Bacteria</taxon>
        <taxon>Pseudomonadati</taxon>
        <taxon>Bacteroidota</taxon>
        <taxon>Cytophagia</taxon>
        <taxon>Cytophagales</taxon>
        <taxon>Hymenobacteraceae</taxon>
        <taxon>Hymenobacter</taxon>
    </lineage>
</organism>
<feature type="compositionally biased region" description="Low complexity" evidence="1">
    <location>
        <begin position="284"/>
        <end position="294"/>
    </location>
</feature>
<comment type="caution">
    <text evidence="5">The sequence shown here is derived from an EMBL/GenBank/DDBJ whole genome shotgun (WGS) entry which is preliminary data.</text>
</comment>
<protein>
    <submittedName>
        <fullName evidence="5">TPM domain-containing protein</fullName>
    </submittedName>
</protein>
<dbReference type="Pfam" id="PF04536">
    <property type="entry name" value="TPM_phosphatase"/>
    <property type="match status" value="1"/>
</dbReference>
<evidence type="ECO:0000259" key="4">
    <source>
        <dbReference type="Pfam" id="PF04536"/>
    </source>
</evidence>
<feature type="compositionally biased region" description="Low complexity" evidence="1">
    <location>
        <begin position="264"/>
        <end position="275"/>
    </location>
</feature>
<feature type="region of interest" description="Disordered" evidence="1">
    <location>
        <begin position="165"/>
        <end position="219"/>
    </location>
</feature>
<dbReference type="Proteomes" id="UP000642468">
    <property type="component" value="Unassembled WGS sequence"/>
</dbReference>
<feature type="region of interest" description="Disordered" evidence="1">
    <location>
        <begin position="332"/>
        <end position="430"/>
    </location>
</feature>
<keyword evidence="6" id="KW-1185">Reference proteome</keyword>
<evidence type="ECO:0000256" key="2">
    <source>
        <dbReference type="SAM" id="Phobius"/>
    </source>
</evidence>
<dbReference type="RefSeq" id="WP_190786054.1">
    <property type="nucleotide sequence ID" value="NZ_JACWZZ010000005.1"/>
</dbReference>
<feature type="region of interest" description="Disordered" evidence="1">
    <location>
        <begin position="264"/>
        <end position="308"/>
    </location>
</feature>
<reference evidence="5 6" key="1">
    <citation type="submission" date="2020-09" db="EMBL/GenBank/DDBJ databases">
        <authorList>
            <person name="Kim M.K."/>
        </authorList>
    </citation>
    <scope>NUCLEOTIDE SEQUENCE [LARGE SCALE GENOMIC DNA]</scope>
    <source>
        <strain evidence="5 6">BT646</strain>
    </source>
</reference>
<feature type="chain" id="PRO_5045518521" evidence="3">
    <location>
        <begin position="27"/>
        <end position="430"/>
    </location>
</feature>
<dbReference type="Gene3D" id="3.10.310.50">
    <property type="match status" value="1"/>
</dbReference>
<evidence type="ECO:0000313" key="5">
    <source>
        <dbReference type="EMBL" id="MBD2717126.1"/>
    </source>
</evidence>
<feature type="transmembrane region" description="Helical" evidence="2">
    <location>
        <begin position="227"/>
        <end position="250"/>
    </location>
</feature>
<evidence type="ECO:0000256" key="1">
    <source>
        <dbReference type="SAM" id="MobiDB-lite"/>
    </source>
</evidence>
<dbReference type="PANTHER" id="PTHR30373:SF2">
    <property type="entry name" value="UPF0603 PROTEIN YGCG"/>
    <property type="match status" value="1"/>
</dbReference>
<dbReference type="InterPro" id="IPR007621">
    <property type="entry name" value="TPM_dom"/>
</dbReference>
<evidence type="ECO:0000256" key="3">
    <source>
        <dbReference type="SAM" id="SignalP"/>
    </source>
</evidence>
<feature type="compositionally biased region" description="Low complexity" evidence="1">
    <location>
        <begin position="170"/>
        <end position="185"/>
    </location>
</feature>
<keyword evidence="2" id="KW-1133">Transmembrane helix</keyword>